<evidence type="ECO:0000256" key="18">
    <source>
        <dbReference type="ARBA" id="ARBA00044912"/>
    </source>
</evidence>
<dbReference type="VEuPathDB" id="FungiDB:H257_02969"/>
<dbReference type="PANTHER" id="PTHR23512">
    <property type="entry name" value="MAJOR FACILITATOR SUPERFAMILY DOMAIN-CONTAINING PROTEIN 1"/>
    <property type="match status" value="1"/>
</dbReference>
<comment type="subcellular location">
    <subcellularLocation>
        <location evidence="1">Lysosome membrane</location>
        <topology evidence="1">Multi-pass membrane protein</topology>
    </subcellularLocation>
</comment>
<feature type="transmembrane region" description="Helical" evidence="25">
    <location>
        <begin position="51"/>
        <end position="71"/>
    </location>
</feature>
<comment type="similarity">
    <text evidence="2">Belongs to the major facilitator superfamily.</text>
</comment>
<feature type="transmembrane region" description="Helical" evidence="25">
    <location>
        <begin position="83"/>
        <end position="102"/>
    </location>
</feature>
<evidence type="ECO:0000256" key="2">
    <source>
        <dbReference type="ARBA" id="ARBA00008335"/>
    </source>
</evidence>
<feature type="signal peptide" evidence="26">
    <location>
        <begin position="1"/>
        <end position="25"/>
    </location>
</feature>
<comment type="catalytic activity">
    <reaction evidence="19">
        <text>L-alanyl-L-lysine(out) = L-alanyl-L-lysine(in)</text>
        <dbReference type="Rhea" id="RHEA:79415"/>
        <dbReference type="ChEBI" id="CHEBI:192470"/>
    </reaction>
</comment>
<evidence type="ECO:0000256" key="12">
    <source>
        <dbReference type="ARBA" id="ARBA00044891"/>
    </source>
</evidence>
<comment type="catalytic activity">
    <reaction evidence="10">
        <text>L-alpha-aminoacyl-L-arginine(out) = L-alpha-aminoacyl-L-arginine(in)</text>
        <dbReference type="Rhea" id="RHEA:79367"/>
        <dbReference type="ChEBI" id="CHEBI:229968"/>
    </reaction>
</comment>
<gene>
    <name evidence="27" type="ORF">H257_02969</name>
</gene>
<sequence>MKRLERRRTHMLVLVLSSLMVFGSAYCYDNPSALKMQLQQRFHHLPKAHYEFLFSLSYTLYSTPNMVLPFFGGMLVDKFGVRSMALALSLLLLAGQIVFAVGCTFENFYLMLAGRMLFGLGGETMWVAQSTFVTLWFDSSELAFAFGINTLFARLGTVLNDKLSPVIADTYSVTTALWVGVAFCVFSLTCTYVLVRVDAAHTSPDPIKGPAAPTPTTSPSTRRPAWLASFSASFWLIAISYVSFYAVIGPFNNVASSVLLERDYFQQPPPLCQRCGIGYYNRSFDCDAVSPHCPNVPPFAWPLPLLSQNCSITSPFDQFQCSKAPPYILDQDINCDDVAWREGPFTHRYCATKSQAAESATQAMSVMPLIVAVVAPLSGSVVDAVGLRPMLALAAEFLLVAAHVALAYTTVSAYKVLAALGVGACLFSSTMWPCIPYVVDPSVVGTAFGAITAFSNCGLAIVPLVVAAVFNAYDAYIPHVEVVFIASAAWTLALGVALNALDMARGHVLNRKVLTEWHGGGTPRYFPPHDQDELDQPLLLDQEII</sequence>
<reference evidence="27" key="1">
    <citation type="submission" date="2013-12" db="EMBL/GenBank/DDBJ databases">
        <title>The Genome Sequence of Aphanomyces astaci APO3.</title>
        <authorList>
            <consortium name="The Broad Institute Genomics Platform"/>
            <person name="Russ C."/>
            <person name="Tyler B."/>
            <person name="van West P."/>
            <person name="Dieguez-Uribeondo J."/>
            <person name="Young S.K."/>
            <person name="Zeng Q."/>
            <person name="Gargeya S."/>
            <person name="Fitzgerald M."/>
            <person name="Abouelleil A."/>
            <person name="Alvarado L."/>
            <person name="Chapman S.B."/>
            <person name="Gainer-Dewar J."/>
            <person name="Goldberg J."/>
            <person name="Griggs A."/>
            <person name="Gujja S."/>
            <person name="Hansen M."/>
            <person name="Howarth C."/>
            <person name="Imamovic A."/>
            <person name="Ireland A."/>
            <person name="Larimer J."/>
            <person name="McCowan C."/>
            <person name="Murphy C."/>
            <person name="Pearson M."/>
            <person name="Poon T.W."/>
            <person name="Priest M."/>
            <person name="Roberts A."/>
            <person name="Saif S."/>
            <person name="Shea T."/>
            <person name="Sykes S."/>
            <person name="Wortman J."/>
            <person name="Nusbaum C."/>
            <person name="Birren B."/>
        </authorList>
    </citation>
    <scope>NUCLEOTIDE SEQUENCE [LARGE SCALE GENOMIC DNA]</scope>
    <source>
        <strain evidence="27">APO3</strain>
    </source>
</reference>
<evidence type="ECO:0000256" key="17">
    <source>
        <dbReference type="ARBA" id="ARBA00044903"/>
    </source>
</evidence>
<comment type="catalytic activity">
    <reaction evidence="8">
        <text>L-lysyl-L-alanine(out) = L-lysyl-L-alanine(in)</text>
        <dbReference type="Rhea" id="RHEA:79399"/>
        <dbReference type="ChEBI" id="CHEBI:229954"/>
    </reaction>
</comment>
<evidence type="ECO:0000256" key="7">
    <source>
        <dbReference type="ARBA" id="ARBA00023228"/>
    </source>
</evidence>
<evidence type="ECO:0000256" key="23">
    <source>
        <dbReference type="ARBA" id="ARBA00045709"/>
    </source>
</evidence>
<comment type="catalytic activity">
    <reaction evidence="17">
        <text>L-arginyl-glycine(out) = L-arginyl-glycine(in)</text>
        <dbReference type="Rhea" id="RHEA:79391"/>
        <dbReference type="ChEBI" id="CHEBI:229955"/>
    </reaction>
</comment>
<dbReference type="SUPFAM" id="SSF103473">
    <property type="entry name" value="MFS general substrate transporter"/>
    <property type="match status" value="2"/>
</dbReference>
<dbReference type="PANTHER" id="PTHR23512:SF3">
    <property type="entry name" value="MAJOR FACILITATOR SUPERFAMILY DOMAIN-CONTAINING PROTEIN 1"/>
    <property type="match status" value="1"/>
</dbReference>
<feature type="transmembrane region" description="Helical" evidence="25">
    <location>
        <begin position="482"/>
        <end position="501"/>
    </location>
</feature>
<evidence type="ECO:0000256" key="19">
    <source>
        <dbReference type="ARBA" id="ARBA00044919"/>
    </source>
</evidence>
<evidence type="ECO:0000256" key="6">
    <source>
        <dbReference type="ARBA" id="ARBA00023136"/>
    </source>
</evidence>
<dbReference type="GO" id="GO:0005765">
    <property type="term" value="C:lysosomal membrane"/>
    <property type="evidence" value="ECO:0007669"/>
    <property type="project" value="UniProtKB-SubCell"/>
</dbReference>
<dbReference type="GeneID" id="20804965"/>
<evidence type="ECO:0000256" key="26">
    <source>
        <dbReference type="SAM" id="SignalP"/>
    </source>
</evidence>
<comment type="function">
    <text evidence="23">Lysosomal dipeptide uniporter that selectively exports lysine, arginine or histidine-containing dipeptides with a net positive charge from the lysosome lumen into the cytosol. Could play a role in a specific type of protein O-glycosylation indirectly regulating macrophages migration and tissue invasion. Also essential for liver homeostasis.</text>
</comment>
<dbReference type="Gene3D" id="1.20.1250.20">
    <property type="entry name" value="MFS general substrate transporter like domains"/>
    <property type="match status" value="2"/>
</dbReference>
<evidence type="ECO:0000256" key="14">
    <source>
        <dbReference type="ARBA" id="ARBA00044898"/>
    </source>
</evidence>
<evidence type="ECO:0000256" key="20">
    <source>
        <dbReference type="ARBA" id="ARBA00044924"/>
    </source>
</evidence>
<comment type="catalytic activity">
    <reaction evidence="20">
        <text>L-lysyl-glycine(out) = L-lysyl-glycine(in)</text>
        <dbReference type="Rhea" id="RHEA:79407"/>
        <dbReference type="ChEBI" id="CHEBI:191202"/>
    </reaction>
</comment>
<feature type="transmembrane region" description="Helical" evidence="25">
    <location>
        <begin position="414"/>
        <end position="435"/>
    </location>
</feature>
<organism evidence="27">
    <name type="scientific">Aphanomyces astaci</name>
    <name type="common">Crayfish plague agent</name>
    <dbReference type="NCBI Taxonomy" id="112090"/>
    <lineage>
        <taxon>Eukaryota</taxon>
        <taxon>Sar</taxon>
        <taxon>Stramenopiles</taxon>
        <taxon>Oomycota</taxon>
        <taxon>Saprolegniomycetes</taxon>
        <taxon>Saprolegniales</taxon>
        <taxon>Verrucalvaceae</taxon>
        <taxon>Aphanomyces</taxon>
    </lineage>
</organism>
<comment type="catalytic activity">
    <reaction evidence="15">
        <text>L-arginyl-L-alpha-amino acid(out) = L-arginyl-L-alpha-amino acid(in)</text>
        <dbReference type="Rhea" id="RHEA:79371"/>
        <dbReference type="ChEBI" id="CHEBI:84315"/>
    </reaction>
</comment>
<dbReference type="Pfam" id="PF07690">
    <property type="entry name" value="MFS_1"/>
    <property type="match status" value="1"/>
</dbReference>
<keyword evidence="4 25" id="KW-0812">Transmembrane</keyword>
<name>W4GZH2_APHAT</name>
<comment type="catalytic activity">
    <reaction evidence="16">
        <text>L-lysyl-L-lysine(out) = L-lysyl-L-lysine(in)</text>
        <dbReference type="Rhea" id="RHEA:79403"/>
        <dbReference type="ChEBI" id="CHEBI:229956"/>
    </reaction>
</comment>
<evidence type="ECO:0000256" key="4">
    <source>
        <dbReference type="ARBA" id="ARBA00022692"/>
    </source>
</evidence>
<feature type="chain" id="PRO_5004842884" description="Lysosomal dipeptide transporter MFSD1" evidence="26">
    <location>
        <begin position="26"/>
        <end position="545"/>
    </location>
</feature>
<comment type="catalytic activity">
    <reaction evidence="9">
        <text>L-histidyl-glycine(out) = L-histidyl-glycine(in)</text>
        <dbReference type="Rhea" id="RHEA:79395"/>
        <dbReference type="ChEBI" id="CHEBI:229957"/>
    </reaction>
</comment>
<evidence type="ECO:0000256" key="25">
    <source>
        <dbReference type="SAM" id="Phobius"/>
    </source>
</evidence>
<protein>
    <recommendedName>
        <fullName evidence="21">Lysosomal dipeptide transporter MFSD1</fullName>
    </recommendedName>
    <alternativeName>
        <fullName evidence="22">Major facilitator superfamily domain-containing protein 1</fullName>
    </alternativeName>
</protein>
<comment type="catalytic activity">
    <reaction evidence="12">
        <text>L-lysyl-L-alpha-amino acid(out) = L-lysyl-L-alpha-amino acid(in)</text>
        <dbReference type="Rhea" id="RHEA:79387"/>
        <dbReference type="ChEBI" id="CHEBI:229965"/>
    </reaction>
</comment>
<evidence type="ECO:0000256" key="11">
    <source>
        <dbReference type="ARBA" id="ARBA00044884"/>
    </source>
</evidence>
<evidence type="ECO:0000256" key="8">
    <source>
        <dbReference type="ARBA" id="ARBA00044876"/>
    </source>
</evidence>
<keyword evidence="3" id="KW-0813">Transport</keyword>
<keyword evidence="5 25" id="KW-1133">Transmembrane helix</keyword>
<dbReference type="AlphaFoldDB" id="W4GZH2"/>
<evidence type="ECO:0000313" key="27">
    <source>
        <dbReference type="EMBL" id="ETV85120.1"/>
    </source>
</evidence>
<keyword evidence="6 25" id="KW-0472">Membrane</keyword>
<dbReference type="STRING" id="112090.W4GZH2"/>
<feature type="transmembrane region" description="Helical" evidence="25">
    <location>
        <begin position="447"/>
        <end position="470"/>
    </location>
</feature>
<feature type="transmembrane region" description="Helical" evidence="25">
    <location>
        <begin position="225"/>
        <end position="248"/>
    </location>
</feature>
<evidence type="ECO:0000256" key="24">
    <source>
        <dbReference type="ARBA" id="ARBA00046376"/>
    </source>
</evidence>
<feature type="transmembrane region" description="Helical" evidence="25">
    <location>
        <begin position="389"/>
        <end position="408"/>
    </location>
</feature>
<evidence type="ECO:0000256" key="10">
    <source>
        <dbReference type="ARBA" id="ARBA00044881"/>
    </source>
</evidence>
<dbReference type="OrthoDB" id="424834at2759"/>
<comment type="catalytic activity">
    <reaction evidence="18">
        <text>L-histidyl-L-alpha-amino acid(out) = L-histidyl-L-alpha-amino acid(in)</text>
        <dbReference type="Rhea" id="RHEA:79379"/>
        <dbReference type="ChEBI" id="CHEBI:229964"/>
    </reaction>
</comment>
<comment type="catalytic activity">
    <reaction evidence="11">
        <text>L-alpha-aminoacyl-L-histidine(out) = L-alpha-aminoacyl-L-histidine(in)</text>
        <dbReference type="Rhea" id="RHEA:79375"/>
        <dbReference type="ChEBI" id="CHEBI:229967"/>
    </reaction>
</comment>
<evidence type="ECO:0000256" key="1">
    <source>
        <dbReference type="ARBA" id="ARBA00004155"/>
    </source>
</evidence>
<evidence type="ECO:0000256" key="16">
    <source>
        <dbReference type="ARBA" id="ARBA00044900"/>
    </source>
</evidence>
<comment type="catalytic activity">
    <reaction evidence="14">
        <text>L-aspartyl-L-lysine(out) = L-aspartyl-L-lysine(in)</text>
        <dbReference type="Rhea" id="RHEA:79411"/>
        <dbReference type="ChEBI" id="CHEBI:229953"/>
    </reaction>
</comment>
<evidence type="ECO:0000256" key="9">
    <source>
        <dbReference type="ARBA" id="ARBA00044878"/>
    </source>
</evidence>
<dbReference type="InterPro" id="IPR011701">
    <property type="entry name" value="MFS"/>
</dbReference>
<comment type="catalytic activity">
    <reaction evidence="13">
        <text>L-alpha-aminoacyl-L-lysine(out) = L-alpha-aminoacyl-L-lysine(in)</text>
        <dbReference type="Rhea" id="RHEA:79383"/>
        <dbReference type="ChEBI" id="CHEBI:229966"/>
    </reaction>
</comment>
<dbReference type="EMBL" id="KI913118">
    <property type="protein sequence ID" value="ETV85120.1"/>
    <property type="molecule type" value="Genomic_DNA"/>
</dbReference>
<evidence type="ECO:0000256" key="3">
    <source>
        <dbReference type="ARBA" id="ARBA00022448"/>
    </source>
</evidence>
<keyword evidence="26" id="KW-0732">Signal</keyword>
<feature type="transmembrane region" description="Helical" evidence="25">
    <location>
        <begin position="175"/>
        <end position="195"/>
    </location>
</feature>
<dbReference type="RefSeq" id="XP_009825138.1">
    <property type="nucleotide sequence ID" value="XM_009826836.1"/>
</dbReference>
<comment type="subunit">
    <text evidence="24">Homodimer. Interacts with lysosomal protein GLMP (via lumenal domain); the interaction starts while both proteins are still in the endoplasmic reticulum and is required for stabilization of MFSD1 in lysosomes but has no direct effect on its targeting to lysosomes or transporter activity.</text>
</comment>
<dbReference type="GO" id="GO:0022857">
    <property type="term" value="F:transmembrane transporter activity"/>
    <property type="evidence" value="ECO:0007669"/>
    <property type="project" value="InterPro"/>
</dbReference>
<evidence type="ECO:0000256" key="21">
    <source>
        <dbReference type="ARBA" id="ARBA00044985"/>
    </source>
</evidence>
<evidence type="ECO:0000256" key="15">
    <source>
        <dbReference type="ARBA" id="ARBA00044899"/>
    </source>
</evidence>
<evidence type="ECO:0000256" key="5">
    <source>
        <dbReference type="ARBA" id="ARBA00022989"/>
    </source>
</evidence>
<keyword evidence="7" id="KW-0458">Lysosome</keyword>
<evidence type="ECO:0000256" key="13">
    <source>
        <dbReference type="ARBA" id="ARBA00044893"/>
    </source>
</evidence>
<dbReference type="InterPro" id="IPR052187">
    <property type="entry name" value="MFSD1"/>
</dbReference>
<evidence type="ECO:0000256" key="22">
    <source>
        <dbReference type="ARBA" id="ARBA00045018"/>
    </source>
</evidence>
<dbReference type="InterPro" id="IPR036259">
    <property type="entry name" value="MFS_trans_sf"/>
</dbReference>
<feature type="transmembrane region" description="Helical" evidence="25">
    <location>
        <begin position="363"/>
        <end position="382"/>
    </location>
</feature>
<accession>W4GZH2</accession>
<proteinExistence type="inferred from homology"/>